<comment type="caution">
    <text evidence="5">The sequence shown here is derived from an EMBL/GenBank/DDBJ whole genome shotgun (WGS) entry which is preliminary data.</text>
</comment>
<dbReference type="SUPFAM" id="SSF49417">
    <property type="entry name" value="p53-like transcription factors"/>
    <property type="match status" value="1"/>
</dbReference>
<reference evidence="5 6" key="1">
    <citation type="submission" date="2019-01" db="EMBL/GenBank/DDBJ databases">
        <title>Draft Genome Sequencing of Zygosaccharomyces mellis Ca-7.</title>
        <authorList>
            <person name="Shiwa Y."/>
            <person name="Kanesaki Y."/>
            <person name="Ishige T."/>
            <person name="Mura K."/>
            <person name="Hori T."/>
            <person name="Tamura T."/>
        </authorList>
    </citation>
    <scope>NUCLEOTIDE SEQUENCE [LARGE SCALE GENOMIC DNA]</scope>
    <source>
        <strain evidence="5 6">Ca-7</strain>
    </source>
</reference>
<dbReference type="InterPro" id="IPR052605">
    <property type="entry name" value="Fungal_trans_regulator"/>
</dbReference>
<dbReference type="Proteomes" id="UP000301737">
    <property type="component" value="Unassembled WGS sequence"/>
</dbReference>
<feature type="compositionally biased region" description="Low complexity" evidence="3">
    <location>
        <begin position="399"/>
        <end position="408"/>
    </location>
</feature>
<dbReference type="FunFam" id="2.60.40.1390:FF:000005">
    <property type="entry name" value="Meiosis-specific transcription factor NDT80"/>
    <property type="match status" value="1"/>
</dbReference>
<evidence type="ECO:0000259" key="4">
    <source>
        <dbReference type="PROSITE" id="PS51517"/>
    </source>
</evidence>
<feature type="DNA-binding region" description="NDT80" evidence="2">
    <location>
        <begin position="29"/>
        <end position="337"/>
    </location>
</feature>
<proteinExistence type="predicted"/>
<evidence type="ECO:0000256" key="2">
    <source>
        <dbReference type="PROSITE-ProRule" id="PRU00850"/>
    </source>
</evidence>
<keyword evidence="1 2" id="KW-0238">DNA-binding</keyword>
<sequence length="703" mass="79180">MSRNDGLIEEQFPNVSNHEDIFSEEELGEDGEPVIQTHVNEDGTTSSYFDKRKLKIAPRSTLQFKVGPTFEFVGNYYEVYQSYMGRMLDLSIMPRIDRGFDFIDGEWVGYKRNYFTLVSSFEALGWNLDEFLNSCFELQGDGSQRYPIKYFAISIKAKSDDDHTEISLVQHTAKRDKGPQFTPAMTPLIPSSLPNHQIIREASNVRNTTKMKKYDTTFYFHRGDPTNPVEYAGKSLINSYPNDCIQKVARYERVQFASSINVKKPAQQNRHFRLHVVLGAVVPKGFDRRDYSSDGLQGSILEFGMETQKDLFIPLQEVRTPPLIIRGRSPSNYTSSQRIAVRTSSYNCSYKREQSDSMSPPNPMLASQNTVTSQSPMIVSSNKPRPGRPSKRTSRVHHLPVPLESSPQSLPQLLEPPLVELLDEKAALEPFAAVTSAVRRVETLENIENFFQTQGSLELKDFCHQNFDPHTEGESYKLPWSSRQNSVDPKDIELKCDKEIQDNLKTVGPLQILATLKSQNCNNGKPDVKDKNDNVDIGISEKKRKLNATSTATALELSLDDTKELFDGDGLKTDENYAQSDPPVGPFSPQNIGPNPAGELSFGEELNSISFSLLADSSSNYCHVPNTTLSDMEAVPRIFESRVISAQDMPNNNEYAHNNKGSQQEQISTGDLLPKEGHDAMCTLPSQMAEVGELYEELSFYRH</sequence>
<feature type="region of interest" description="Disordered" evidence="3">
    <location>
        <begin position="344"/>
        <end position="408"/>
    </location>
</feature>
<dbReference type="InterPro" id="IPR008967">
    <property type="entry name" value="p53-like_TF_DNA-bd_sf"/>
</dbReference>
<organism evidence="5 6">
    <name type="scientific">Zygosaccharomyces mellis</name>
    <dbReference type="NCBI Taxonomy" id="42258"/>
    <lineage>
        <taxon>Eukaryota</taxon>
        <taxon>Fungi</taxon>
        <taxon>Dikarya</taxon>
        <taxon>Ascomycota</taxon>
        <taxon>Saccharomycotina</taxon>
        <taxon>Saccharomycetes</taxon>
        <taxon>Saccharomycetales</taxon>
        <taxon>Saccharomycetaceae</taxon>
        <taxon>Zygosaccharomyces</taxon>
    </lineage>
</organism>
<evidence type="ECO:0000313" key="5">
    <source>
        <dbReference type="EMBL" id="GCF00310.1"/>
    </source>
</evidence>
<dbReference type="GO" id="GO:0000228">
    <property type="term" value="C:nuclear chromosome"/>
    <property type="evidence" value="ECO:0007669"/>
    <property type="project" value="TreeGrafter"/>
</dbReference>
<dbReference type="GO" id="GO:0003677">
    <property type="term" value="F:DNA binding"/>
    <property type="evidence" value="ECO:0007669"/>
    <property type="project" value="UniProtKB-KW"/>
</dbReference>
<dbReference type="Pfam" id="PF05224">
    <property type="entry name" value="NDT80_PhoG"/>
    <property type="match status" value="1"/>
</dbReference>
<feature type="compositionally biased region" description="Polar residues" evidence="3">
    <location>
        <begin position="365"/>
        <end position="383"/>
    </location>
</feature>
<gene>
    <name evidence="5" type="ORF">ZYGM_001585</name>
</gene>
<feature type="domain" description="NDT80" evidence="4">
    <location>
        <begin position="29"/>
        <end position="337"/>
    </location>
</feature>
<evidence type="ECO:0000256" key="3">
    <source>
        <dbReference type="SAM" id="MobiDB-lite"/>
    </source>
</evidence>
<feature type="compositionally biased region" description="Basic residues" evidence="3">
    <location>
        <begin position="385"/>
        <end position="398"/>
    </location>
</feature>
<dbReference type="GO" id="GO:0045944">
    <property type="term" value="P:positive regulation of transcription by RNA polymerase II"/>
    <property type="evidence" value="ECO:0007669"/>
    <property type="project" value="TreeGrafter"/>
</dbReference>
<dbReference type="PROSITE" id="PS51517">
    <property type="entry name" value="NDT80"/>
    <property type="match status" value="1"/>
</dbReference>
<keyword evidence="6" id="KW-1185">Reference proteome</keyword>
<dbReference type="GO" id="GO:0051321">
    <property type="term" value="P:meiotic cell cycle"/>
    <property type="evidence" value="ECO:0007669"/>
    <property type="project" value="TreeGrafter"/>
</dbReference>
<dbReference type="PANTHER" id="PTHR35144">
    <property type="entry name" value="MEIOSIS-SPECIFIC TRANSCRIPTION FACTOR NDT80"/>
    <property type="match status" value="1"/>
</dbReference>
<protein>
    <recommendedName>
        <fullName evidence="4">NDT80 domain-containing protein</fullName>
    </recommendedName>
</protein>
<dbReference type="OrthoDB" id="2288358at2759"/>
<evidence type="ECO:0000256" key="1">
    <source>
        <dbReference type="ARBA" id="ARBA00023125"/>
    </source>
</evidence>
<dbReference type="PANTHER" id="PTHR35144:SF2">
    <property type="entry name" value="MEIOSIS-SPECIFIC TRANSCRIPTION FACTOR NDT80"/>
    <property type="match status" value="1"/>
</dbReference>
<dbReference type="InterPro" id="IPR037141">
    <property type="entry name" value="NDT80_DNA-bd_dom_sf"/>
</dbReference>
<evidence type="ECO:0000313" key="6">
    <source>
        <dbReference type="Proteomes" id="UP000301737"/>
    </source>
</evidence>
<dbReference type="GO" id="GO:0003700">
    <property type="term" value="F:DNA-binding transcription factor activity"/>
    <property type="evidence" value="ECO:0007669"/>
    <property type="project" value="UniProtKB-UniRule"/>
</dbReference>
<dbReference type="AlphaFoldDB" id="A0A4C2EBS0"/>
<name>A0A4C2EBS0_9SACH</name>
<dbReference type="InterPro" id="IPR024061">
    <property type="entry name" value="NDT80_DNA-bd_dom"/>
</dbReference>
<dbReference type="Gene3D" id="2.60.40.1390">
    <property type="entry name" value="NDT80 DNA-binding domain"/>
    <property type="match status" value="1"/>
</dbReference>
<dbReference type="EMBL" id="BIMX01000017">
    <property type="protein sequence ID" value="GCF00310.1"/>
    <property type="molecule type" value="Genomic_DNA"/>
</dbReference>
<accession>A0A4C2EBS0</accession>